<dbReference type="Pfam" id="PF13289">
    <property type="entry name" value="SIR2_2"/>
    <property type="match status" value="1"/>
</dbReference>
<dbReference type="Proteomes" id="UP000290057">
    <property type="component" value="Chromosome"/>
</dbReference>
<sequence length="448" mass="49964">MSDSDNGTTMTEQIVGDLLGNFDCQPVLFVGSGLSRRYLNTPDWEGALRFALEKIGGNAPEYDYLKQKHSGDPTLIGSDIAELVFEWAWGDGKDDFPEEIFTSESKSIFLKFLLANHLAQATPGELSVDNEMHSAEFKSLQSIRPHAVITTNYDHLLELIYNGYEPIVGKQVLRYNLNAYGEVYHIHGSISAPGTMVITKDDYDRWNNESKYFASKLLTYFAEHPVIIFGYSITDKNVRTVLQDIGTIVADDSGLIENVLQVIFDEKVEAPEQTEMAIPVGEQQYRIKVLRTNSLLSVYEALTARHELKDANPALVRALAARAMKLTRSDIPKGNIEVDYKTLEGVISSEEELPKLLGITHADDVNKSHPYTLSTVGEKLGYTGWHGAHKLFNAVKEKHGVDVKTTDNRYHCAVKTGKAASSVTHKYSDEAVSLLEKVRDGNAYELQI</sequence>
<name>A0A3T1CJU0_9SPHN</name>
<accession>A0A3T1CJU0</accession>
<gene>
    <name evidence="1" type="ORF">EKJ_20690</name>
</gene>
<organism evidence="1 2">
    <name type="scientific">Qipengyuania flava</name>
    <dbReference type="NCBI Taxonomy" id="192812"/>
    <lineage>
        <taxon>Bacteria</taxon>
        <taxon>Pseudomonadati</taxon>
        <taxon>Pseudomonadota</taxon>
        <taxon>Alphaproteobacteria</taxon>
        <taxon>Sphingomonadales</taxon>
        <taxon>Erythrobacteraceae</taxon>
        <taxon>Qipengyuania</taxon>
    </lineage>
</organism>
<dbReference type="AlphaFoldDB" id="A0A3T1CJU0"/>
<reference evidence="1 2" key="1">
    <citation type="submission" date="2019-01" db="EMBL/GenBank/DDBJ databases">
        <title>Complete genome sequence of Erythrobacter flavus KJ5.</title>
        <authorList>
            <person name="Kanesaki Y."/>
            <person name="Brotosudarmo T."/>
            <person name="Moriuchi R."/>
            <person name="Awai K."/>
        </authorList>
    </citation>
    <scope>NUCLEOTIDE SEQUENCE [LARGE SCALE GENOMIC DNA]</scope>
    <source>
        <strain evidence="1 2">KJ5</strain>
    </source>
</reference>
<protein>
    <submittedName>
        <fullName evidence="1">Uncharacterized protein</fullName>
    </submittedName>
</protein>
<keyword evidence="2" id="KW-1185">Reference proteome</keyword>
<proteinExistence type="predicted"/>
<dbReference type="EMBL" id="AP019389">
    <property type="protein sequence ID" value="BBI21222.1"/>
    <property type="molecule type" value="Genomic_DNA"/>
</dbReference>
<evidence type="ECO:0000313" key="2">
    <source>
        <dbReference type="Proteomes" id="UP000290057"/>
    </source>
</evidence>
<evidence type="ECO:0000313" key="1">
    <source>
        <dbReference type="EMBL" id="BBI21222.1"/>
    </source>
</evidence>